<dbReference type="SUPFAM" id="SSF53474">
    <property type="entry name" value="alpha/beta-Hydrolases"/>
    <property type="match status" value="1"/>
</dbReference>
<reference evidence="3 4" key="1">
    <citation type="submission" date="2019-02" db="EMBL/GenBank/DDBJ databases">
        <title>Deep-cultivation of Planctomycetes and their phenomic and genomic characterization uncovers novel biology.</title>
        <authorList>
            <person name="Wiegand S."/>
            <person name="Jogler M."/>
            <person name="Boedeker C."/>
            <person name="Pinto D."/>
            <person name="Vollmers J."/>
            <person name="Rivas-Marin E."/>
            <person name="Kohn T."/>
            <person name="Peeters S.H."/>
            <person name="Heuer A."/>
            <person name="Rast P."/>
            <person name="Oberbeckmann S."/>
            <person name="Bunk B."/>
            <person name="Jeske O."/>
            <person name="Meyerdierks A."/>
            <person name="Storesund J.E."/>
            <person name="Kallscheuer N."/>
            <person name="Luecker S."/>
            <person name="Lage O.M."/>
            <person name="Pohl T."/>
            <person name="Merkel B.J."/>
            <person name="Hornburger P."/>
            <person name="Mueller R.-W."/>
            <person name="Bruemmer F."/>
            <person name="Labrenz M."/>
            <person name="Spormann A.M."/>
            <person name="Op Den Camp H."/>
            <person name="Overmann J."/>
            <person name="Amann R."/>
            <person name="Jetten M.S.M."/>
            <person name="Mascher T."/>
            <person name="Medema M.H."/>
            <person name="Devos D.P."/>
            <person name="Kaster A.-K."/>
            <person name="Ovreas L."/>
            <person name="Rohde M."/>
            <person name="Galperin M.Y."/>
            <person name="Jogler C."/>
        </authorList>
    </citation>
    <scope>NUCLEOTIDE SEQUENCE [LARGE SCALE GENOMIC DNA]</scope>
    <source>
        <strain evidence="3 4">KOR42</strain>
    </source>
</reference>
<accession>A0A5C5WMI3</accession>
<dbReference type="OrthoDB" id="265201at2"/>
<comment type="caution">
    <text evidence="3">The sequence shown here is derived from an EMBL/GenBank/DDBJ whole genome shotgun (WGS) entry which is preliminary data.</text>
</comment>
<keyword evidence="4" id="KW-1185">Reference proteome</keyword>
<dbReference type="PANTHER" id="PTHR48081:SF13">
    <property type="entry name" value="ALPHA_BETA HYDROLASE"/>
    <property type="match status" value="1"/>
</dbReference>
<name>A0A5C5WMI3_9PLAN</name>
<sequence length="291" mass="31476">MVVPGPIRWLLILAIAISASPRQHAIAEELHDIKYATVDSHELLLDLYLPDDAVNPKLIVWVHGGAWRSGSRRSIPLKDLVDEGYAVASIDYRLSPVARFPAQIHDIKAAIRFLRAHASEYGYDARSIGIAGASAGGHLVALVGVTNGNSKLEGRVGGHLDQSSDVQAIIDLYGPTNLTTILPQSTPHGLGVRIPALQLLLGGQPEDKTELAELASPVFHVDASDPPLLMLHGDQDPQVPVNQSLELLGRYEEFEIPVELEIIHGGAHGGALFYDSSRIELMVSFLQKSLK</sequence>
<evidence type="ECO:0000313" key="4">
    <source>
        <dbReference type="Proteomes" id="UP000317243"/>
    </source>
</evidence>
<dbReference type="RefSeq" id="WP_146510611.1">
    <property type="nucleotide sequence ID" value="NZ_SIHI01000008.1"/>
</dbReference>
<organism evidence="3 4">
    <name type="scientific">Thalassoglobus neptunius</name>
    <dbReference type="NCBI Taxonomy" id="1938619"/>
    <lineage>
        <taxon>Bacteria</taxon>
        <taxon>Pseudomonadati</taxon>
        <taxon>Planctomycetota</taxon>
        <taxon>Planctomycetia</taxon>
        <taxon>Planctomycetales</taxon>
        <taxon>Planctomycetaceae</taxon>
        <taxon>Thalassoglobus</taxon>
    </lineage>
</organism>
<dbReference type="InterPro" id="IPR029058">
    <property type="entry name" value="AB_hydrolase_fold"/>
</dbReference>
<evidence type="ECO:0000256" key="1">
    <source>
        <dbReference type="ARBA" id="ARBA00022801"/>
    </source>
</evidence>
<dbReference type="GO" id="GO:0106435">
    <property type="term" value="F:carboxylesterase activity"/>
    <property type="evidence" value="ECO:0007669"/>
    <property type="project" value="UniProtKB-EC"/>
</dbReference>
<proteinExistence type="predicted"/>
<protein>
    <submittedName>
        <fullName evidence="3">Carboxylesterase NlhH</fullName>
        <ecNumber evidence="3">3.1.1.1</ecNumber>
    </submittedName>
</protein>
<evidence type="ECO:0000259" key="2">
    <source>
        <dbReference type="Pfam" id="PF20434"/>
    </source>
</evidence>
<dbReference type="Proteomes" id="UP000317243">
    <property type="component" value="Unassembled WGS sequence"/>
</dbReference>
<dbReference type="Pfam" id="PF20434">
    <property type="entry name" value="BD-FAE"/>
    <property type="match status" value="1"/>
</dbReference>
<dbReference type="AlphaFoldDB" id="A0A5C5WMI3"/>
<dbReference type="InterPro" id="IPR050300">
    <property type="entry name" value="GDXG_lipolytic_enzyme"/>
</dbReference>
<dbReference type="EC" id="3.1.1.1" evidence="3"/>
<keyword evidence="1 3" id="KW-0378">Hydrolase</keyword>
<dbReference type="Gene3D" id="3.40.50.1820">
    <property type="entry name" value="alpha/beta hydrolase"/>
    <property type="match status" value="1"/>
</dbReference>
<dbReference type="InterPro" id="IPR049492">
    <property type="entry name" value="BD-FAE-like_dom"/>
</dbReference>
<evidence type="ECO:0000313" key="3">
    <source>
        <dbReference type="EMBL" id="TWT52024.1"/>
    </source>
</evidence>
<feature type="domain" description="BD-FAE-like" evidence="2">
    <location>
        <begin position="45"/>
        <end position="247"/>
    </location>
</feature>
<gene>
    <name evidence="3" type="primary">nlhH_6</name>
    <name evidence="3" type="ORF">KOR42_31210</name>
</gene>
<dbReference type="EMBL" id="SIHI01000008">
    <property type="protein sequence ID" value="TWT52024.1"/>
    <property type="molecule type" value="Genomic_DNA"/>
</dbReference>
<dbReference type="PANTHER" id="PTHR48081">
    <property type="entry name" value="AB HYDROLASE SUPERFAMILY PROTEIN C4A8.06C"/>
    <property type="match status" value="1"/>
</dbReference>